<dbReference type="Pfam" id="PF00497">
    <property type="entry name" value="SBP_bac_3"/>
    <property type="match status" value="1"/>
</dbReference>
<dbReference type="Proteomes" id="UP000653674">
    <property type="component" value="Unassembled WGS sequence"/>
</dbReference>
<evidence type="ECO:0000256" key="1">
    <source>
        <dbReference type="ARBA" id="ARBA00022729"/>
    </source>
</evidence>
<dbReference type="InterPro" id="IPR001638">
    <property type="entry name" value="Solute-binding_3/MltF_N"/>
</dbReference>
<dbReference type="CDD" id="cd01004">
    <property type="entry name" value="PBP2_MidA_like"/>
    <property type="match status" value="1"/>
</dbReference>
<reference evidence="3" key="1">
    <citation type="submission" date="2021-01" db="EMBL/GenBank/DDBJ databases">
        <title>Whole genome shotgun sequence of Planosporangium flavigriseum NBRC 105377.</title>
        <authorList>
            <person name="Komaki H."/>
            <person name="Tamura T."/>
        </authorList>
    </citation>
    <scope>NUCLEOTIDE SEQUENCE</scope>
    <source>
        <strain evidence="3">NBRC 105377</strain>
    </source>
</reference>
<dbReference type="AlphaFoldDB" id="A0A8J3LXX6"/>
<keyword evidence="1" id="KW-0732">Signal</keyword>
<dbReference type="Gene3D" id="3.40.190.10">
    <property type="entry name" value="Periplasmic binding protein-like II"/>
    <property type="match status" value="2"/>
</dbReference>
<dbReference type="PANTHER" id="PTHR35936">
    <property type="entry name" value="MEMBRANE-BOUND LYTIC MUREIN TRANSGLYCOSYLASE F"/>
    <property type="match status" value="1"/>
</dbReference>
<dbReference type="SMART" id="SM00062">
    <property type="entry name" value="PBPb"/>
    <property type="match status" value="1"/>
</dbReference>
<protein>
    <submittedName>
        <fullName evidence="3">ABC transporter substrate-binding protein</fullName>
    </submittedName>
</protein>
<evidence type="ECO:0000313" key="4">
    <source>
        <dbReference type="Proteomes" id="UP000653674"/>
    </source>
</evidence>
<evidence type="ECO:0000259" key="2">
    <source>
        <dbReference type="SMART" id="SM00062"/>
    </source>
</evidence>
<comment type="caution">
    <text evidence="3">The sequence shown here is derived from an EMBL/GenBank/DDBJ whole genome shotgun (WGS) entry which is preliminary data.</text>
</comment>
<dbReference type="EMBL" id="BONU01000007">
    <property type="protein sequence ID" value="GIG73140.1"/>
    <property type="molecule type" value="Genomic_DNA"/>
</dbReference>
<sequence length="241" mass="25578">MAIVTDYPPMSYMDKDRKIIGFHVDLLNAIAGALGTKFNYKDTSFASLIPELQSARVPMALGGTTDTDKNQAVVTLVDYAFQSSRLTVIPGNPANIQGLDTACGKRVGALAGSPVVQDLLDTASAECVKAGKPKIDWSAFKSADQSALALTSGRVDATLDSTFGQTYRVKEGQKIEIVGPKYLQLPIGIQVAKDNLELAKALHAALQSLIDSGEYKKILEKWGIADAAIPAATINAGKIKP</sequence>
<gene>
    <name evidence="3" type="ORF">Pfl04_15440</name>
</gene>
<keyword evidence="4" id="KW-1185">Reference proteome</keyword>
<dbReference type="PANTHER" id="PTHR35936:SF17">
    <property type="entry name" value="ARGININE-BINDING EXTRACELLULAR PROTEIN ARTP"/>
    <property type="match status" value="1"/>
</dbReference>
<proteinExistence type="predicted"/>
<feature type="domain" description="Solute-binding protein family 3/N-terminal" evidence="2">
    <location>
        <begin position="1"/>
        <end position="226"/>
    </location>
</feature>
<dbReference type="SUPFAM" id="SSF53850">
    <property type="entry name" value="Periplasmic binding protein-like II"/>
    <property type="match status" value="1"/>
</dbReference>
<name>A0A8J3LXX6_9ACTN</name>
<evidence type="ECO:0000313" key="3">
    <source>
        <dbReference type="EMBL" id="GIG73140.1"/>
    </source>
</evidence>
<accession>A0A8J3LXX6</accession>
<organism evidence="3 4">
    <name type="scientific">Planosporangium flavigriseum</name>
    <dbReference type="NCBI Taxonomy" id="373681"/>
    <lineage>
        <taxon>Bacteria</taxon>
        <taxon>Bacillati</taxon>
        <taxon>Actinomycetota</taxon>
        <taxon>Actinomycetes</taxon>
        <taxon>Micromonosporales</taxon>
        <taxon>Micromonosporaceae</taxon>
        <taxon>Planosporangium</taxon>
    </lineage>
</organism>